<reference evidence="2 3" key="1">
    <citation type="submission" date="2020-11" db="EMBL/GenBank/DDBJ databases">
        <authorList>
            <person name="Kim M.K."/>
        </authorList>
    </citation>
    <scope>NUCLEOTIDE SEQUENCE [LARGE SCALE GENOMIC DNA]</scope>
    <source>
        <strain evidence="2 3">BT439</strain>
    </source>
</reference>
<proteinExistence type="predicted"/>
<evidence type="ECO:0008006" key="4">
    <source>
        <dbReference type="Google" id="ProtNLM"/>
    </source>
</evidence>
<dbReference type="Gene3D" id="1.10.1780.10">
    <property type="entry name" value="Clp, N-terminal domain"/>
    <property type="match status" value="1"/>
</dbReference>
<protein>
    <recommendedName>
        <fullName evidence="4">M50 family peptidase</fullName>
    </recommendedName>
</protein>
<evidence type="ECO:0000313" key="3">
    <source>
        <dbReference type="Proteomes" id="UP000645610"/>
    </source>
</evidence>
<evidence type="ECO:0000256" key="1">
    <source>
        <dbReference type="SAM" id="Phobius"/>
    </source>
</evidence>
<organism evidence="2 3">
    <name type="scientific">Hymenobacter properus</name>
    <dbReference type="NCBI Taxonomy" id="2791026"/>
    <lineage>
        <taxon>Bacteria</taxon>
        <taxon>Pseudomonadati</taxon>
        <taxon>Bacteroidota</taxon>
        <taxon>Cytophagia</taxon>
        <taxon>Cytophagales</taxon>
        <taxon>Hymenobacteraceae</taxon>
        <taxon>Hymenobacter</taxon>
    </lineage>
</organism>
<dbReference type="InterPro" id="IPR036628">
    <property type="entry name" value="Clp_N_dom_sf"/>
</dbReference>
<sequence length="291" mass="32482">MWPLLIVLHELGHALPALLFTRAKVTVYLGSYDDSANSWRTQLGLLEIYAKRSFFWNVGRCVPSSQNMTTTQQIIMVLGGAVGAFAVAALGFCGALVFDLHGALKLFMFSLTLVAAAMLVGNLAPRERNGMANDGWLLKQLLANRMVQNTFAPELEQLIARSREVAIDLGYDYISTRHLFLADCLMPYRYSLANVFFPDPAAREAYYEQHRVGPANPAAGSLPLTQEFDQALRRAPAARRHGLSKQLYPCHVFLAATEVANSEFNRVAMDAATLPQTLLSHYRLFDELWKR</sequence>
<keyword evidence="3" id="KW-1185">Reference proteome</keyword>
<feature type="transmembrane region" description="Helical" evidence="1">
    <location>
        <begin position="74"/>
        <end position="98"/>
    </location>
</feature>
<dbReference type="AlphaFoldDB" id="A0A931BJ05"/>
<name>A0A931BJ05_9BACT</name>
<keyword evidence="1" id="KW-0812">Transmembrane</keyword>
<evidence type="ECO:0000313" key="2">
    <source>
        <dbReference type="EMBL" id="MBF9143391.1"/>
    </source>
</evidence>
<keyword evidence="1" id="KW-1133">Transmembrane helix</keyword>
<accession>A0A931BJ05</accession>
<dbReference type="EMBL" id="JADQDP010000004">
    <property type="protein sequence ID" value="MBF9143391.1"/>
    <property type="molecule type" value="Genomic_DNA"/>
</dbReference>
<dbReference type="RefSeq" id="WP_196287747.1">
    <property type="nucleotide sequence ID" value="NZ_JADQDP010000004.1"/>
</dbReference>
<feature type="transmembrane region" description="Helical" evidence="1">
    <location>
        <begin position="104"/>
        <end position="124"/>
    </location>
</feature>
<comment type="caution">
    <text evidence="2">The sequence shown here is derived from an EMBL/GenBank/DDBJ whole genome shotgun (WGS) entry which is preliminary data.</text>
</comment>
<keyword evidence="1" id="KW-0472">Membrane</keyword>
<dbReference type="Proteomes" id="UP000645610">
    <property type="component" value="Unassembled WGS sequence"/>
</dbReference>
<gene>
    <name evidence="2" type="ORF">I2I01_17235</name>
</gene>